<dbReference type="EMBL" id="JAJOZI010000024">
    <property type="protein sequence ID" value="MCD7037739.1"/>
    <property type="molecule type" value="Genomic_DNA"/>
</dbReference>
<organism evidence="2 3">
    <name type="scientific">Pseudomonas petroselini</name>
    <dbReference type="NCBI Taxonomy" id="2899822"/>
    <lineage>
        <taxon>Bacteria</taxon>
        <taxon>Pseudomonadati</taxon>
        <taxon>Pseudomonadota</taxon>
        <taxon>Gammaproteobacteria</taxon>
        <taxon>Pseudomonadales</taxon>
        <taxon>Pseudomonadaceae</taxon>
        <taxon>Pseudomonas</taxon>
    </lineage>
</organism>
<feature type="coiled-coil region" evidence="1">
    <location>
        <begin position="247"/>
        <end position="323"/>
    </location>
</feature>
<keyword evidence="1" id="KW-0175">Coiled coil</keyword>
<reference evidence="2 3" key="1">
    <citation type="journal article" date="2022" name="Int. J. Syst. Evol. Microbiol.">
        <title>Pseudomonas petroselini sp. nov., a pathogen causing bacterial rot of parsley in Japan.</title>
        <authorList>
            <person name="Sawada H."/>
            <person name="Fujikawa T."/>
            <person name="Osada S."/>
            <person name="Satou M."/>
        </authorList>
    </citation>
    <scope>NUCLEOTIDE SEQUENCE [LARGE SCALE GENOMIC DNA]</scope>
    <source>
        <strain evidence="2 3">MAFF 311096</strain>
    </source>
</reference>
<evidence type="ECO:0000313" key="3">
    <source>
        <dbReference type="Proteomes" id="UP001154922"/>
    </source>
</evidence>
<dbReference type="RefSeq" id="WP_177076120.1">
    <property type="nucleotide sequence ID" value="NZ_JAJOZG010000021.1"/>
</dbReference>
<gene>
    <name evidence="2" type="ORF">LRQ20_05260</name>
</gene>
<keyword evidence="3" id="KW-1185">Reference proteome</keyword>
<evidence type="ECO:0000313" key="2">
    <source>
        <dbReference type="EMBL" id="MCD7037739.1"/>
    </source>
</evidence>
<proteinExistence type="predicted"/>
<reference evidence="2 3" key="2">
    <citation type="journal article" date="2023" name="Plant Pathol.">
        <title>Dismantling and reorganizing Pseudomonas marginalis sensu#lato.</title>
        <authorList>
            <person name="Sawada H."/>
            <person name="Fujikawa T."/>
            <person name="Satou M."/>
        </authorList>
    </citation>
    <scope>NUCLEOTIDE SEQUENCE [LARGE SCALE GENOMIC DNA]</scope>
    <source>
        <strain evidence="2 3">MAFF 311096</strain>
    </source>
</reference>
<dbReference type="Proteomes" id="UP001154922">
    <property type="component" value="Unassembled WGS sequence"/>
</dbReference>
<evidence type="ECO:0000256" key="1">
    <source>
        <dbReference type="SAM" id="Coils"/>
    </source>
</evidence>
<comment type="caution">
    <text evidence="2">The sequence shown here is derived from an EMBL/GenBank/DDBJ whole genome shotgun (WGS) entry which is preliminary data.</text>
</comment>
<protein>
    <submittedName>
        <fullName evidence="2">Uncharacterized protein</fullName>
    </submittedName>
</protein>
<sequence length="336" mass="38788">MKIWACAKDVNGFINREDGRYKLFFIWQALKIKRENYQYFESLSFYSTHSREHKRKPMVAVKNGWFRYKNLDKAPGGNSDSDGESISHAFVIAALAQLETINFVFGNQMVPFKFTRLVADEAELRFGNGRTYYPDLYGEFTEDNPYYEKWGGKVAIEVWVEHQCERPKINDFEAHCVPIIEVKVGPGLRVEQHIRQDDIEGSFERRFAKTKELLSQKVFGKIISDPVSTKYHREFASAQSDKLKGVVANAQLACALLEKKISAKDEELNVTHSRLVKAHGLWLKSSSELTELEGKSSDLKATLDRKELELKQACDQLVVEKKKGFWQWVKGRFSRD</sequence>
<accession>A0ABS8QPZ5</accession>
<name>A0ABS8QPZ5_9PSED</name>